<keyword evidence="2" id="KW-1185">Reference proteome</keyword>
<dbReference type="EMBL" id="CP016170">
    <property type="protein sequence ID" value="ANN68494.1"/>
    <property type="molecule type" value="Genomic_DNA"/>
</dbReference>
<sequence>MRVDVDLDPASLEAELDALYRRLCEKGEGYAPVVATLPHLGLAVRRREADGESYLYVEDPRRRVLAGCTVFNRLVEVDRWTDRHVRSPHSRFRREYQRRGLARYLYARELDAGWCLVSGARQSAAAHALWLSLGTRYRLGYVALRGKSLACLGGGVDAAVVDDLSTRMMLWGLARRREAAMG</sequence>
<reference evidence="1 2" key="1">
    <citation type="submission" date="2016-06" db="EMBL/GenBank/DDBJ databases">
        <title>Complete genome sequences of Bordetella bronchialis and Bordetella flabilis.</title>
        <authorList>
            <person name="LiPuma J.J."/>
            <person name="Spilker T."/>
        </authorList>
    </citation>
    <scope>NUCLEOTIDE SEQUENCE [LARGE SCALE GENOMIC DNA]</scope>
    <source>
        <strain evidence="1 2">AU3182</strain>
    </source>
</reference>
<evidence type="ECO:0000313" key="2">
    <source>
        <dbReference type="Proteomes" id="UP000091897"/>
    </source>
</evidence>
<gene>
    <name evidence="1" type="ORF">BAU06_21260</name>
</gene>
<name>A0ABM6CWJ3_9BORD</name>
<proteinExistence type="predicted"/>
<dbReference type="Proteomes" id="UP000091897">
    <property type="component" value="Chromosome"/>
</dbReference>
<dbReference type="RefSeq" id="WP_066355078.1">
    <property type="nucleotide sequence ID" value="NZ_CBCSFJ010000053.1"/>
</dbReference>
<accession>A0ABM6CWJ3</accession>
<evidence type="ECO:0000313" key="1">
    <source>
        <dbReference type="EMBL" id="ANN68494.1"/>
    </source>
</evidence>
<protein>
    <recommendedName>
        <fullName evidence="3">N-acetyltransferase domain-containing protein</fullName>
    </recommendedName>
</protein>
<organism evidence="1 2">
    <name type="scientific">Bordetella bronchialis</name>
    <dbReference type="NCBI Taxonomy" id="463025"/>
    <lineage>
        <taxon>Bacteria</taxon>
        <taxon>Pseudomonadati</taxon>
        <taxon>Pseudomonadota</taxon>
        <taxon>Betaproteobacteria</taxon>
        <taxon>Burkholderiales</taxon>
        <taxon>Alcaligenaceae</taxon>
        <taxon>Bordetella</taxon>
    </lineage>
</organism>
<evidence type="ECO:0008006" key="3">
    <source>
        <dbReference type="Google" id="ProtNLM"/>
    </source>
</evidence>